<proteinExistence type="predicted"/>
<gene>
    <name evidence="2" type="ORF">HNR12_000672</name>
</gene>
<accession>A0A853BI32</accession>
<feature type="region of interest" description="Disordered" evidence="1">
    <location>
        <begin position="1"/>
        <end position="42"/>
    </location>
</feature>
<comment type="caution">
    <text evidence="2">The sequence shown here is derived from an EMBL/GenBank/DDBJ whole genome shotgun (WGS) entry which is preliminary data.</text>
</comment>
<name>A0A853BI32_9ACTN</name>
<dbReference type="Proteomes" id="UP000575985">
    <property type="component" value="Unassembled WGS sequence"/>
</dbReference>
<evidence type="ECO:0000313" key="2">
    <source>
        <dbReference type="EMBL" id="NYI94395.1"/>
    </source>
</evidence>
<sequence length="42" mass="4040">MNRRTPAPRTVGARAGTPAAEPPPDSATAGPAAALGSTPCPV</sequence>
<evidence type="ECO:0000256" key="1">
    <source>
        <dbReference type="SAM" id="MobiDB-lite"/>
    </source>
</evidence>
<evidence type="ECO:0000313" key="3">
    <source>
        <dbReference type="Proteomes" id="UP000575985"/>
    </source>
</evidence>
<protein>
    <submittedName>
        <fullName evidence="2">Uncharacterized protein</fullName>
    </submittedName>
</protein>
<organism evidence="2 3">
    <name type="scientific">Streptomonospora nanhaiensis</name>
    <dbReference type="NCBI Taxonomy" id="1323731"/>
    <lineage>
        <taxon>Bacteria</taxon>
        <taxon>Bacillati</taxon>
        <taxon>Actinomycetota</taxon>
        <taxon>Actinomycetes</taxon>
        <taxon>Streptosporangiales</taxon>
        <taxon>Nocardiopsidaceae</taxon>
        <taxon>Streptomonospora</taxon>
    </lineage>
</organism>
<dbReference type="AlphaFoldDB" id="A0A853BI32"/>
<reference evidence="2 3" key="1">
    <citation type="submission" date="2020-07" db="EMBL/GenBank/DDBJ databases">
        <title>Sequencing the genomes of 1000 actinobacteria strains.</title>
        <authorList>
            <person name="Klenk H.-P."/>
        </authorList>
    </citation>
    <scope>NUCLEOTIDE SEQUENCE [LARGE SCALE GENOMIC DNA]</scope>
    <source>
        <strain evidence="2 3">DSM 45927</strain>
    </source>
</reference>
<dbReference type="EMBL" id="JACCFO010000001">
    <property type="protein sequence ID" value="NYI94395.1"/>
    <property type="molecule type" value="Genomic_DNA"/>
</dbReference>
<keyword evidence="3" id="KW-1185">Reference proteome</keyword>